<feature type="signal peptide" evidence="1">
    <location>
        <begin position="1"/>
        <end position="20"/>
    </location>
</feature>
<evidence type="ECO:0000256" key="1">
    <source>
        <dbReference type="SAM" id="SignalP"/>
    </source>
</evidence>
<name>A0A9X4EL66_9FLAO</name>
<evidence type="ECO:0000313" key="3">
    <source>
        <dbReference type="Proteomes" id="UP001149303"/>
    </source>
</evidence>
<reference evidence="2" key="1">
    <citation type="submission" date="2021-09" db="EMBL/GenBank/DDBJ databases">
        <authorList>
            <person name="Smyrli M."/>
        </authorList>
    </citation>
    <scope>NUCLEOTIDE SEQUENCE</scope>
    <source>
        <strain evidence="2">LAR25</strain>
    </source>
</reference>
<gene>
    <name evidence="2" type="ORF">LCI24_04310</name>
</gene>
<proteinExistence type="predicted"/>
<organism evidence="2 3">
    <name type="scientific">Tenacibaculum larymnensis</name>
    <dbReference type="NCBI Taxonomy" id="2878201"/>
    <lineage>
        <taxon>Bacteria</taxon>
        <taxon>Pseudomonadati</taxon>
        <taxon>Bacteroidota</taxon>
        <taxon>Flavobacteriia</taxon>
        <taxon>Flavobacteriales</taxon>
        <taxon>Flavobacteriaceae</taxon>
        <taxon>Tenacibaculum</taxon>
    </lineage>
</organism>
<protein>
    <recommendedName>
        <fullName evidence="4">Outer membrane protein beta-barrel domain-containing protein</fullName>
    </recommendedName>
</protein>
<keyword evidence="1" id="KW-0732">Signal</keyword>
<evidence type="ECO:0000313" key="2">
    <source>
        <dbReference type="EMBL" id="MDE1206012.1"/>
    </source>
</evidence>
<accession>A0A9X4EL66</accession>
<dbReference type="Proteomes" id="UP001149303">
    <property type="component" value="Unassembled WGS sequence"/>
</dbReference>
<sequence length="263" mass="29646">MKAIYLFVLVLMLTSLSIMSQSLKNIDSDKVYKFKFGKIITRCSAEGVTENDTDGKPIKIQVDKNREINVDRIINDEVIFTFLWWSGDSENAKSLNAKYYENTAKKRMYFKMPRQKFLESVKVVEPRVLLEFGTATIPIKIRPGDGEEIPLDFYGNFNAGIGMSIKFRNFINLYGGISLTSVPVDSITTKGVITSPTNASALTPTMGIIKEVGNVQIGGFVGWDFLSRNLGKNWIYQGRPWYGVGIGFNIFTISRESKEEDTQ</sequence>
<feature type="chain" id="PRO_5040820127" description="Outer membrane protein beta-barrel domain-containing protein" evidence="1">
    <location>
        <begin position="21"/>
        <end position="263"/>
    </location>
</feature>
<dbReference type="RefSeq" id="WP_274639332.1">
    <property type="nucleotide sequence ID" value="NZ_JAIWJY010000002.1"/>
</dbReference>
<dbReference type="AlphaFoldDB" id="A0A9X4EL66"/>
<keyword evidence="3" id="KW-1185">Reference proteome</keyword>
<evidence type="ECO:0008006" key="4">
    <source>
        <dbReference type="Google" id="ProtNLM"/>
    </source>
</evidence>
<dbReference type="EMBL" id="JAIWJY010000002">
    <property type="protein sequence ID" value="MDE1206012.1"/>
    <property type="molecule type" value="Genomic_DNA"/>
</dbReference>
<comment type="caution">
    <text evidence="2">The sequence shown here is derived from an EMBL/GenBank/DDBJ whole genome shotgun (WGS) entry which is preliminary data.</text>
</comment>